<comment type="caution">
    <text evidence="2">The sequence shown here is derived from an EMBL/GenBank/DDBJ whole genome shotgun (WGS) entry which is preliminary data.</text>
</comment>
<dbReference type="EMBL" id="ATGI01000037">
    <property type="protein sequence ID" value="EPF70612.1"/>
    <property type="molecule type" value="Genomic_DNA"/>
</dbReference>
<keyword evidence="3" id="KW-1185">Reference proteome</keyword>
<dbReference type="OrthoDB" id="6702200at2"/>
<evidence type="ECO:0000313" key="3">
    <source>
        <dbReference type="Proteomes" id="UP000014568"/>
    </source>
</evidence>
<dbReference type="STRING" id="632955.GCA_000829675_00860"/>
<evidence type="ECO:0000313" key="2">
    <source>
        <dbReference type="EMBL" id="EPF70612.1"/>
    </source>
</evidence>
<organism evidence="2 3">
    <name type="scientific">Acinetobacter rudis CIP 110305</name>
    <dbReference type="NCBI Taxonomy" id="421052"/>
    <lineage>
        <taxon>Bacteria</taxon>
        <taxon>Pseudomonadati</taxon>
        <taxon>Pseudomonadota</taxon>
        <taxon>Gammaproteobacteria</taxon>
        <taxon>Moraxellales</taxon>
        <taxon>Moraxellaceae</taxon>
        <taxon>Acinetobacter</taxon>
    </lineage>
</organism>
<dbReference type="Proteomes" id="UP000014568">
    <property type="component" value="Unassembled WGS sequence"/>
</dbReference>
<dbReference type="eggNOG" id="ENOG5031QRA">
    <property type="taxonomic scope" value="Bacteria"/>
</dbReference>
<sequence>MSLDKIWKQQLALVSYGNEYLSGQIAMQQLLQHQIFNLHQFTFRDLNTQQLLAQHFQVWLEGLKQQGVQRISLHHSNLLRQEQNPNPNVELLSFAHFIVTHQGTQLSAWIFGQELAKWYSAEEDFIIPPAQCSSARLMTYWRFDLNSKLSKLIKQDLLKPNWDEIHRYTESELFLHHYAQDFEYIPKTDQLYYGTSEVGHSSENSQSTLLALLPNYISAPYAHEMLYQLEDLSVFIQKKINHPYDDQGIIYTPEQQLNLRHFSEKIDDITAKFLVKVANHYPTAKLTVTASVPNEPFDATMQIPTKATPLTEPHENNGKKMSVVTLIIVTAILCLIAFYYGF</sequence>
<proteinExistence type="predicted"/>
<protein>
    <submittedName>
        <fullName evidence="2">Uncharacterized protein</fullName>
    </submittedName>
</protein>
<keyword evidence="1" id="KW-0472">Membrane</keyword>
<gene>
    <name evidence="2" type="ORF">F945_03043</name>
</gene>
<keyword evidence="1" id="KW-1133">Transmembrane helix</keyword>
<accession>S3MSM4</accession>
<evidence type="ECO:0000256" key="1">
    <source>
        <dbReference type="SAM" id="Phobius"/>
    </source>
</evidence>
<feature type="transmembrane region" description="Helical" evidence="1">
    <location>
        <begin position="323"/>
        <end position="341"/>
    </location>
</feature>
<dbReference type="PATRIC" id="fig|421052.3.peg.2971"/>
<dbReference type="HOGENOM" id="CLU_833219_0_0_6"/>
<keyword evidence="1" id="KW-0812">Transmembrane</keyword>
<dbReference type="RefSeq" id="WP_016657413.1">
    <property type="nucleotide sequence ID" value="NZ_KE340355.1"/>
</dbReference>
<dbReference type="AlphaFoldDB" id="S3MSM4"/>
<name>S3MSM4_9GAMM</name>
<reference evidence="2 3" key="1">
    <citation type="submission" date="2013-06" db="EMBL/GenBank/DDBJ databases">
        <title>The Genome Sequence of Acinetobacter rudis CIP 110305.</title>
        <authorList>
            <consortium name="The Broad Institute Genome Sequencing Platform"/>
            <consortium name="The Broad Institute Genome Sequencing Center for Infectious Disease"/>
            <person name="Cerqueira G."/>
            <person name="Feldgarden M."/>
            <person name="Courvalin P."/>
            <person name="Perichon B."/>
            <person name="Grillot-Courvalin C."/>
            <person name="Clermont D."/>
            <person name="Rocha E."/>
            <person name="Yoon E.-J."/>
            <person name="Nemec A."/>
            <person name="Young S.K."/>
            <person name="Zeng Q."/>
            <person name="Gargeya S."/>
            <person name="Fitzgerald M."/>
            <person name="Abouelleil A."/>
            <person name="Alvarado L."/>
            <person name="Berlin A.M."/>
            <person name="Chapman S.B."/>
            <person name="Dewar J."/>
            <person name="Goldberg J."/>
            <person name="Griggs A."/>
            <person name="Gujja S."/>
            <person name="Hansen M."/>
            <person name="Howarth C."/>
            <person name="Imamovic A."/>
            <person name="Larimer J."/>
            <person name="McCowan C."/>
            <person name="Murphy C."/>
            <person name="Pearson M."/>
            <person name="Priest M."/>
            <person name="Roberts A."/>
            <person name="Saif S."/>
            <person name="Shea T."/>
            <person name="Sykes S."/>
            <person name="Wortman J."/>
            <person name="Nusbaum C."/>
            <person name="Birren B."/>
        </authorList>
    </citation>
    <scope>NUCLEOTIDE SEQUENCE [LARGE SCALE GENOMIC DNA]</scope>
    <source>
        <strain evidence="2 3">CIP 110305</strain>
    </source>
</reference>